<reference evidence="13" key="1">
    <citation type="submission" date="2012-12" db="EMBL/GenBank/DDBJ databases">
        <authorList>
            <person name="Hellsten U."/>
            <person name="Grimwood J."/>
            <person name="Chapman J.A."/>
            <person name="Shapiro H."/>
            <person name="Aerts A."/>
            <person name="Otillar R.P."/>
            <person name="Terry A.Y."/>
            <person name="Boore J.L."/>
            <person name="Simakov O."/>
            <person name="Marletaz F."/>
            <person name="Cho S.-J."/>
            <person name="Edsinger-Gonzales E."/>
            <person name="Havlak P."/>
            <person name="Kuo D.-H."/>
            <person name="Larsson T."/>
            <person name="Lv J."/>
            <person name="Arendt D."/>
            <person name="Savage R."/>
            <person name="Osoegawa K."/>
            <person name="de Jong P."/>
            <person name="Lindberg D.R."/>
            <person name="Seaver E.C."/>
            <person name="Weisblat D.A."/>
            <person name="Putnam N.H."/>
            <person name="Grigoriev I.V."/>
            <person name="Rokhsar D.S."/>
        </authorList>
    </citation>
    <scope>NUCLEOTIDE SEQUENCE</scope>
</reference>
<evidence type="ECO:0000256" key="1">
    <source>
        <dbReference type="ARBA" id="ARBA00004477"/>
    </source>
</evidence>
<feature type="transmembrane region" description="Helical" evidence="10">
    <location>
        <begin position="167"/>
        <end position="184"/>
    </location>
</feature>
<keyword evidence="6 10" id="KW-1133">Transmembrane helix</keyword>
<organism evidence="12 13">
    <name type="scientific">Helobdella robusta</name>
    <name type="common">Californian leech</name>
    <dbReference type="NCBI Taxonomy" id="6412"/>
    <lineage>
        <taxon>Eukaryota</taxon>
        <taxon>Metazoa</taxon>
        <taxon>Spiralia</taxon>
        <taxon>Lophotrochozoa</taxon>
        <taxon>Annelida</taxon>
        <taxon>Clitellata</taxon>
        <taxon>Hirudinea</taxon>
        <taxon>Rhynchobdellida</taxon>
        <taxon>Glossiphoniidae</taxon>
        <taxon>Helobdella</taxon>
    </lineage>
</organism>
<dbReference type="eggNOG" id="KOG3134">
    <property type="taxonomic scope" value="Eukaryota"/>
</dbReference>
<keyword evidence="7 10" id="KW-0445">Lipid transport</keyword>
<dbReference type="RefSeq" id="XP_009025814.1">
    <property type="nucleotide sequence ID" value="XM_009027566.1"/>
</dbReference>
<feature type="transmembrane region" description="Helical" evidence="10">
    <location>
        <begin position="73"/>
        <end position="89"/>
    </location>
</feature>
<evidence type="ECO:0000256" key="10">
    <source>
        <dbReference type="RuleBase" id="RU368065"/>
    </source>
</evidence>
<dbReference type="GO" id="GO:0005789">
    <property type="term" value="C:endoplasmic reticulum membrane"/>
    <property type="evidence" value="ECO:0007669"/>
    <property type="project" value="UniProtKB-SubCell"/>
</dbReference>
<evidence type="ECO:0000256" key="3">
    <source>
        <dbReference type="ARBA" id="ARBA00022448"/>
    </source>
</evidence>
<evidence type="ECO:0000256" key="7">
    <source>
        <dbReference type="ARBA" id="ARBA00023055"/>
    </source>
</evidence>
<comment type="subcellular location">
    <subcellularLocation>
        <location evidence="1 10">Endoplasmic reticulum membrane</location>
        <topology evidence="1 10">Multi-pass membrane protein</topology>
    </subcellularLocation>
</comment>
<evidence type="ECO:0000256" key="2">
    <source>
        <dbReference type="ARBA" id="ARBA00009187"/>
    </source>
</evidence>
<dbReference type="GeneID" id="20194921"/>
<evidence type="ECO:0000256" key="5">
    <source>
        <dbReference type="ARBA" id="ARBA00022824"/>
    </source>
</evidence>
<keyword evidence="8 10" id="KW-0443">Lipid metabolism</keyword>
<evidence type="ECO:0000313" key="11">
    <source>
        <dbReference type="EMBL" id="ESN96694.1"/>
    </source>
</evidence>
<keyword evidence="4 10" id="KW-0812">Transmembrane</keyword>
<feature type="transmembrane region" description="Helical" evidence="10">
    <location>
        <begin position="143"/>
        <end position="161"/>
    </location>
</feature>
<dbReference type="HOGENOM" id="CLU_076722_0_0_1"/>
<dbReference type="AlphaFoldDB" id="T1EEB9"/>
<dbReference type="PANTHER" id="PTHR14467:SF0">
    <property type="entry name" value="PROTEIN ARV1"/>
    <property type="match status" value="1"/>
</dbReference>
<dbReference type="Pfam" id="PF04161">
    <property type="entry name" value="Arv1"/>
    <property type="match status" value="1"/>
</dbReference>
<dbReference type="OrthoDB" id="2192830at2759"/>
<dbReference type="KEGG" id="hro:HELRODRAFT_107643"/>
<sequence length="189" mass="21970">MYECVECGYKTDCLFRKLSTEVIKLSHCENCKQPVDKYIEYDNILTGIDATLHKTQAYRHLIHNSNIKSTMKLWLVYLLCDVYVAWQSLKKMSCDDADEPYSEGVFSMLFLLAVVDWLWYVVVLFLLITLFTDVSTKDHYLRTLVLSSFGKLLSLPALIWTTMHENIYFILIQIFILTSNITALKGPPF</sequence>
<dbReference type="PANTHER" id="PTHR14467">
    <property type="entry name" value="ARV1"/>
    <property type="match status" value="1"/>
</dbReference>
<dbReference type="EnsemblMetazoa" id="HelroT107643">
    <property type="protein sequence ID" value="HelroP107643"/>
    <property type="gene ID" value="HelroG107643"/>
</dbReference>
<dbReference type="GO" id="GO:0032366">
    <property type="term" value="P:intracellular sterol transport"/>
    <property type="evidence" value="ECO:0000318"/>
    <property type="project" value="GO_Central"/>
</dbReference>
<proteinExistence type="inferred from homology"/>
<reference evidence="12" key="3">
    <citation type="submission" date="2015-06" db="UniProtKB">
        <authorList>
            <consortium name="EnsemblMetazoa"/>
        </authorList>
    </citation>
    <scope>IDENTIFICATION</scope>
</reference>
<dbReference type="GO" id="GO:0016125">
    <property type="term" value="P:sterol metabolic process"/>
    <property type="evidence" value="ECO:0000318"/>
    <property type="project" value="GO_Central"/>
</dbReference>
<gene>
    <name evidence="12" type="primary">20194921</name>
    <name evidence="11" type="ORF">HELRODRAFT_107643</name>
</gene>
<protein>
    <recommendedName>
        <fullName evidence="10">Protein ARV</fullName>
    </recommendedName>
</protein>
<dbReference type="GO" id="GO:0006665">
    <property type="term" value="P:sphingolipid metabolic process"/>
    <property type="evidence" value="ECO:0000318"/>
    <property type="project" value="GO_Central"/>
</dbReference>
<dbReference type="InParanoid" id="T1EEB9"/>
<keyword evidence="13" id="KW-1185">Reference proteome</keyword>
<dbReference type="GO" id="GO:0005794">
    <property type="term" value="C:Golgi apparatus"/>
    <property type="evidence" value="ECO:0000318"/>
    <property type="project" value="GO_Central"/>
</dbReference>
<feature type="transmembrane region" description="Helical" evidence="10">
    <location>
        <begin position="109"/>
        <end position="131"/>
    </location>
</feature>
<dbReference type="GO" id="GO:0097036">
    <property type="term" value="P:regulation of plasma membrane sterol distribution"/>
    <property type="evidence" value="ECO:0000318"/>
    <property type="project" value="GO_Central"/>
</dbReference>
<evidence type="ECO:0000313" key="13">
    <source>
        <dbReference type="Proteomes" id="UP000015101"/>
    </source>
</evidence>
<evidence type="ECO:0000313" key="12">
    <source>
        <dbReference type="EnsemblMetazoa" id="HelroP107643"/>
    </source>
</evidence>
<keyword evidence="9 10" id="KW-0472">Membrane</keyword>
<dbReference type="InterPro" id="IPR007290">
    <property type="entry name" value="Arv1"/>
</dbReference>
<name>T1EEB9_HELRO</name>
<accession>T1EEB9</accession>
<keyword evidence="3 10" id="KW-0813">Transport</keyword>
<evidence type="ECO:0000256" key="4">
    <source>
        <dbReference type="ARBA" id="ARBA00022692"/>
    </source>
</evidence>
<keyword evidence="5 10" id="KW-0256">Endoplasmic reticulum</keyword>
<evidence type="ECO:0000256" key="6">
    <source>
        <dbReference type="ARBA" id="ARBA00022989"/>
    </source>
</evidence>
<comment type="function">
    <text evidence="10">Mediator of sterol homeostasis involved in sterol uptake, trafficking and distribution into membranes.</text>
</comment>
<dbReference type="CTD" id="20194921"/>
<dbReference type="FunCoup" id="T1EEB9">
    <property type="interactions" value="784"/>
</dbReference>
<dbReference type="OMA" id="KLYWKVS"/>
<dbReference type="EMBL" id="KB097495">
    <property type="protein sequence ID" value="ESN96694.1"/>
    <property type="molecule type" value="Genomic_DNA"/>
</dbReference>
<evidence type="ECO:0000256" key="8">
    <source>
        <dbReference type="ARBA" id="ARBA00023098"/>
    </source>
</evidence>
<comment type="similarity">
    <text evidence="2 10">Belongs to the ARV1 family.</text>
</comment>
<dbReference type="EMBL" id="AMQM01001456">
    <property type="status" value="NOT_ANNOTATED_CDS"/>
    <property type="molecule type" value="Genomic_DNA"/>
</dbReference>
<evidence type="ECO:0000256" key="9">
    <source>
        <dbReference type="ARBA" id="ARBA00023136"/>
    </source>
</evidence>
<dbReference type="STRING" id="6412.T1EEB9"/>
<dbReference type="Proteomes" id="UP000015101">
    <property type="component" value="Unassembled WGS sequence"/>
</dbReference>
<reference evidence="11 13" key="2">
    <citation type="journal article" date="2013" name="Nature">
        <title>Insights into bilaterian evolution from three spiralian genomes.</title>
        <authorList>
            <person name="Simakov O."/>
            <person name="Marletaz F."/>
            <person name="Cho S.J."/>
            <person name="Edsinger-Gonzales E."/>
            <person name="Havlak P."/>
            <person name="Hellsten U."/>
            <person name="Kuo D.H."/>
            <person name="Larsson T."/>
            <person name="Lv J."/>
            <person name="Arendt D."/>
            <person name="Savage R."/>
            <person name="Osoegawa K."/>
            <person name="de Jong P."/>
            <person name="Grimwood J."/>
            <person name="Chapman J.A."/>
            <person name="Shapiro H."/>
            <person name="Aerts A."/>
            <person name="Otillar R.P."/>
            <person name="Terry A.Y."/>
            <person name="Boore J.L."/>
            <person name="Grigoriev I.V."/>
            <person name="Lindberg D.R."/>
            <person name="Seaver E.C."/>
            <person name="Weisblat D.A."/>
            <person name="Putnam N.H."/>
            <person name="Rokhsar D.S."/>
        </authorList>
    </citation>
    <scope>NUCLEOTIDE SEQUENCE</scope>
</reference>
<dbReference type="GO" id="GO:0032541">
    <property type="term" value="C:cortical endoplasmic reticulum"/>
    <property type="evidence" value="ECO:0000318"/>
    <property type="project" value="GO_Central"/>
</dbReference>